<dbReference type="Proteomes" id="UP000192596">
    <property type="component" value="Unassembled WGS sequence"/>
</dbReference>
<proteinExistence type="predicted"/>
<dbReference type="PANTHER" id="PTHR14374:SF0">
    <property type="entry name" value="TRAFFICKING PROTEIN PARTICLE COMPLEX SUBUNIT 11"/>
    <property type="match status" value="1"/>
</dbReference>
<gene>
    <name evidence="2" type="ORF">B0A48_08144</name>
</gene>
<name>A0A1V8T1B7_9PEZI</name>
<dbReference type="AlphaFoldDB" id="A0A1V8T1B7"/>
<dbReference type="PANTHER" id="PTHR14374">
    <property type="entry name" value="FOIE GRAS"/>
    <property type="match status" value="1"/>
</dbReference>
<dbReference type="InParanoid" id="A0A1V8T1B7"/>
<comment type="caution">
    <text evidence="2">The sequence shown here is derived from an EMBL/GenBank/DDBJ whole genome shotgun (WGS) entry which is preliminary data.</text>
</comment>
<evidence type="ECO:0000313" key="2">
    <source>
        <dbReference type="EMBL" id="OQO05124.1"/>
    </source>
</evidence>
<dbReference type="OrthoDB" id="6278596at2759"/>
<protein>
    <recommendedName>
        <fullName evidence="1">Gryzun putative trafficking through Golgi domain-containing protein</fullName>
    </recommendedName>
</protein>
<dbReference type="EMBL" id="NAJO01000020">
    <property type="protein sequence ID" value="OQO05124.1"/>
    <property type="molecule type" value="Genomic_DNA"/>
</dbReference>
<evidence type="ECO:0000313" key="3">
    <source>
        <dbReference type="Proteomes" id="UP000192596"/>
    </source>
</evidence>
<reference evidence="3" key="1">
    <citation type="submission" date="2017-03" db="EMBL/GenBank/DDBJ databases">
        <title>Genomes of endolithic fungi from Antarctica.</title>
        <authorList>
            <person name="Coleine C."/>
            <person name="Masonjones S."/>
            <person name="Stajich J.E."/>
        </authorList>
    </citation>
    <scope>NUCLEOTIDE SEQUENCE [LARGE SCALE GENOMIC DNA]</scope>
    <source>
        <strain evidence="3">CCFEE 5527</strain>
    </source>
</reference>
<accession>A0A1V8T1B7</accession>
<evidence type="ECO:0000259" key="1">
    <source>
        <dbReference type="Pfam" id="PF07919"/>
    </source>
</evidence>
<sequence length="464" mass="51715">MNLTLVFREAREYRLKEIALSVKTDRFQLKHTLNNIEHLQTKDWLHDDEGNGIRRGLHHHETTAVTVLPKPPKLRIAVVDLRSQYYVGERCTLTIRVTNDEAESVTGSIRQIHDESGDTALSIRWEAEDRECTGADLYPLQELHPDDSALLTLSIQAPLDAGTHAIALDADYTLAGVPFTALKRTLTLEIVFATLFEAKFTLSPALHEDPWPSYFTSSSASESPEGVPHLWRVGSKLRSLADCSILFESVKAIVDHVGEDASCQIMDLDRLDQVTLIPQGVFERAFQLLTRKGSLDNRSLTAVELSLELTWRRQDNVKVSTALVPIPRMTLPTSEPRVLCVHAESRDTGADVVLQYHLENPSSHFLTFAITFEANDDFAFSGPKHRALSLAPLSRHRIDYHLLVHGALDAVKGPGGPGRWIYPGLRVVDSYYQKTLQVQAAGNGVKLDAQKGLAVWVPASTEKR</sequence>
<dbReference type="Pfam" id="PF07919">
    <property type="entry name" value="Gryzun"/>
    <property type="match status" value="1"/>
</dbReference>
<organism evidence="2 3">
    <name type="scientific">Cryoendolithus antarcticus</name>
    <dbReference type="NCBI Taxonomy" id="1507870"/>
    <lineage>
        <taxon>Eukaryota</taxon>
        <taxon>Fungi</taxon>
        <taxon>Dikarya</taxon>
        <taxon>Ascomycota</taxon>
        <taxon>Pezizomycotina</taxon>
        <taxon>Dothideomycetes</taxon>
        <taxon>Dothideomycetidae</taxon>
        <taxon>Cladosporiales</taxon>
        <taxon>Cladosporiaceae</taxon>
        <taxon>Cryoendolithus</taxon>
    </lineage>
</organism>
<dbReference type="STRING" id="1507870.A0A1V8T1B7"/>
<feature type="domain" description="Gryzun putative trafficking through Golgi" evidence="1">
    <location>
        <begin position="2"/>
        <end position="458"/>
    </location>
</feature>
<dbReference type="InterPro" id="IPR012880">
    <property type="entry name" value="Gryzun"/>
</dbReference>
<keyword evidence="3" id="KW-1185">Reference proteome</keyword>